<comment type="caution">
    <text evidence="8">The sequence shown here is derived from an EMBL/GenBank/DDBJ whole genome shotgun (WGS) entry which is preliminary data.</text>
</comment>
<feature type="region of interest" description="Disordered" evidence="5">
    <location>
        <begin position="23"/>
        <end position="53"/>
    </location>
</feature>
<dbReference type="InterPro" id="IPR000169">
    <property type="entry name" value="Pept_cys_AS"/>
</dbReference>
<keyword evidence="4" id="KW-0788">Thiol protease</keyword>
<reference evidence="8 9" key="1">
    <citation type="journal article" date="2016" name="Nat. Commun.">
        <title>Extremotolerant tardigrade genome and improved radiotolerance of human cultured cells by tardigrade-unique protein.</title>
        <authorList>
            <person name="Hashimoto T."/>
            <person name="Horikawa D.D."/>
            <person name="Saito Y."/>
            <person name="Kuwahara H."/>
            <person name="Kozuka-Hata H."/>
            <person name="Shin-I T."/>
            <person name="Minakuchi Y."/>
            <person name="Ohishi K."/>
            <person name="Motoyama A."/>
            <person name="Aizu T."/>
            <person name="Enomoto A."/>
            <person name="Kondo K."/>
            <person name="Tanaka S."/>
            <person name="Hara Y."/>
            <person name="Koshikawa S."/>
            <person name="Sagara H."/>
            <person name="Miura T."/>
            <person name="Yokobori S."/>
            <person name="Miyagawa K."/>
            <person name="Suzuki Y."/>
            <person name="Kubo T."/>
            <person name="Oyama M."/>
            <person name="Kohara Y."/>
            <person name="Fujiyama A."/>
            <person name="Arakawa K."/>
            <person name="Katayama T."/>
            <person name="Toyoda A."/>
            <person name="Kunieda T."/>
        </authorList>
    </citation>
    <scope>NUCLEOTIDE SEQUENCE [LARGE SCALE GENOMIC DNA]</scope>
    <source>
        <strain evidence="8 9">YOKOZUNA-1</strain>
    </source>
</reference>
<keyword evidence="6" id="KW-0732">Signal</keyword>
<comment type="similarity">
    <text evidence="1">Belongs to the peptidase C1 family.</text>
</comment>
<dbReference type="PROSITE" id="PS00139">
    <property type="entry name" value="THIOL_PROTEASE_CYS"/>
    <property type="match status" value="1"/>
</dbReference>
<dbReference type="SMART" id="SM00645">
    <property type="entry name" value="Pept_C1"/>
    <property type="match status" value="1"/>
</dbReference>
<feature type="domain" description="Peptidase C1A papain C-terminal" evidence="7">
    <location>
        <begin position="57"/>
        <end position="317"/>
    </location>
</feature>
<accession>A0A1D1URI1</accession>
<protein>
    <recommendedName>
        <fullName evidence="7">Peptidase C1A papain C-terminal domain-containing protein</fullName>
    </recommendedName>
</protein>
<dbReference type="PRINTS" id="PR00705">
    <property type="entry name" value="PAPAIN"/>
</dbReference>
<gene>
    <name evidence="8" type="primary">RvY_03463-1</name>
    <name evidence="8" type="synonym">RvY_03463.1</name>
    <name evidence="8" type="ORF">RvY_03463</name>
</gene>
<dbReference type="AlphaFoldDB" id="A0A1D1URI1"/>
<dbReference type="InterPro" id="IPR013128">
    <property type="entry name" value="Peptidase_C1A"/>
</dbReference>
<dbReference type="InterPro" id="IPR025660">
    <property type="entry name" value="Pept_his_AS"/>
</dbReference>
<dbReference type="InterPro" id="IPR000668">
    <property type="entry name" value="Peptidase_C1A_C"/>
</dbReference>
<evidence type="ECO:0000256" key="2">
    <source>
        <dbReference type="ARBA" id="ARBA00022670"/>
    </source>
</evidence>
<feature type="signal peptide" evidence="6">
    <location>
        <begin position="1"/>
        <end position="21"/>
    </location>
</feature>
<organism evidence="8 9">
    <name type="scientific">Ramazzottius varieornatus</name>
    <name type="common">Water bear</name>
    <name type="synonym">Tardigrade</name>
    <dbReference type="NCBI Taxonomy" id="947166"/>
    <lineage>
        <taxon>Eukaryota</taxon>
        <taxon>Metazoa</taxon>
        <taxon>Ecdysozoa</taxon>
        <taxon>Tardigrada</taxon>
        <taxon>Eutardigrada</taxon>
        <taxon>Parachela</taxon>
        <taxon>Hypsibioidea</taxon>
        <taxon>Ramazzottiidae</taxon>
        <taxon>Ramazzottius</taxon>
    </lineage>
</organism>
<dbReference type="PANTHER" id="PTHR12411">
    <property type="entry name" value="CYSTEINE PROTEASE FAMILY C1-RELATED"/>
    <property type="match status" value="1"/>
</dbReference>
<evidence type="ECO:0000256" key="3">
    <source>
        <dbReference type="ARBA" id="ARBA00022801"/>
    </source>
</evidence>
<proteinExistence type="inferred from homology"/>
<evidence type="ECO:0000256" key="5">
    <source>
        <dbReference type="SAM" id="MobiDB-lite"/>
    </source>
</evidence>
<dbReference type="EMBL" id="BDGG01000002">
    <property type="protein sequence ID" value="GAU91150.1"/>
    <property type="molecule type" value="Genomic_DNA"/>
</dbReference>
<feature type="chain" id="PRO_5018725959" description="Peptidase C1A papain C-terminal domain-containing protein" evidence="6">
    <location>
        <begin position="22"/>
        <end position="539"/>
    </location>
</feature>
<evidence type="ECO:0000256" key="4">
    <source>
        <dbReference type="ARBA" id="ARBA00022807"/>
    </source>
</evidence>
<dbReference type="GO" id="GO:0006508">
    <property type="term" value="P:proteolysis"/>
    <property type="evidence" value="ECO:0007669"/>
    <property type="project" value="UniProtKB-KW"/>
</dbReference>
<keyword evidence="2" id="KW-0645">Protease</keyword>
<name>A0A1D1URI1_RAMVA</name>
<sequence length="539" mass="56228">MAKFLVPLALVLAVLAAVGSAKKGFKAPPNGAKPLSDKEIDSHPKQKPGGKTHRAVVPVAFDARKVWPNCKSISTIRDQGQCGTCWAVSAASVLSDRLCIASGQTINVMISASQTAGCSVAGQSPDANCQAGGDASSAYKYAAINGLPTGGAYGSNQGCVPYNVPSDKAVPQTCATKCTNPTYTTPLPQDLKLVDSYWINYQKGGKQAQMTQVQIDAVVSQIQQDIMANGPLTATMEVYDDFQDWDATQGVYTGPKAGAADLGGHAIVIIGWDRTPAGVPYWLIRNSWSDQAGEKGIFWLALGKNTVGIETTISAPIVKMPNPCLTSSFCDQPIDQAMSIDAKNPTAPIFLFQGNCSLQVTVKPDGKMTPVSPAAPIGKSIIGAPPGPITSYMINADKLWMINPAGEAASGCSVPTGATKVLCTARGTASGGSSAQSTFYKSGVMNKWSYVPQYTSWLFDQTNKGTNANTLLTDNFASVNALQNVDGTKMVVFGKDKAGKAAAGVLTYPTSATSGFTWATKPGPTSALLSCATAAPGRR</sequence>
<dbReference type="OrthoDB" id="3789175at2759"/>
<evidence type="ECO:0000259" key="7">
    <source>
        <dbReference type="SMART" id="SM00645"/>
    </source>
</evidence>
<evidence type="ECO:0000256" key="1">
    <source>
        <dbReference type="ARBA" id="ARBA00008455"/>
    </source>
</evidence>
<dbReference type="STRING" id="947166.A0A1D1URI1"/>
<keyword evidence="9" id="KW-1185">Reference proteome</keyword>
<evidence type="ECO:0000313" key="8">
    <source>
        <dbReference type="EMBL" id="GAU91150.1"/>
    </source>
</evidence>
<feature type="compositionally biased region" description="Basic and acidic residues" evidence="5">
    <location>
        <begin position="35"/>
        <end position="44"/>
    </location>
</feature>
<keyword evidence="3" id="KW-0378">Hydrolase</keyword>
<dbReference type="GO" id="GO:0008234">
    <property type="term" value="F:cysteine-type peptidase activity"/>
    <property type="evidence" value="ECO:0007669"/>
    <property type="project" value="UniProtKB-KW"/>
</dbReference>
<dbReference type="Pfam" id="PF00112">
    <property type="entry name" value="Peptidase_C1"/>
    <property type="match status" value="1"/>
</dbReference>
<dbReference type="Proteomes" id="UP000186922">
    <property type="component" value="Unassembled WGS sequence"/>
</dbReference>
<dbReference type="InterPro" id="IPR038765">
    <property type="entry name" value="Papain-like_cys_pep_sf"/>
</dbReference>
<dbReference type="PROSITE" id="PS00639">
    <property type="entry name" value="THIOL_PROTEASE_HIS"/>
    <property type="match status" value="1"/>
</dbReference>
<dbReference type="Gene3D" id="3.90.70.10">
    <property type="entry name" value="Cysteine proteinases"/>
    <property type="match status" value="1"/>
</dbReference>
<evidence type="ECO:0000256" key="6">
    <source>
        <dbReference type="SAM" id="SignalP"/>
    </source>
</evidence>
<evidence type="ECO:0000313" key="9">
    <source>
        <dbReference type="Proteomes" id="UP000186922"/>
    </source>
</evidence>
<dbReference type="SUPFAM" id="SSF54001">
    <property type="entry name" value="Cysteine proteinases"/>
    <property type="match status" value="1"/>
</dbReference>